<dbReference type="PANTHER" id="PTHR43080">
    <property type="entry name" value="CBS DOMAIN-CONTAINING PROTEIN CBSX3, MITOCHONDRIAL"/>
    <property type="match status" value="1"/>
</dbReference>
<dbReference type="KEGG" id="cma:Cmaq_0597"/>
<name>A8MCD2_CALMQ</name>
<dbReference type="Pfam" id="PF00571">
    <property type="entry name" value="CBS"/>
    <property type="match status" value="2"/>
</dbReference>
<dbReference type="eggNOG" id="arCOG00631">
    <property type="taxonomic scope" value="Archaea"/>
</dbReference>
<dbReference type="STRING" id="397948.Cmaq_0597"/>
<dbReference type="InterPro" id="IPR000644">
    <property type="entry name" value="CBS_dom"/>
</dbReference>
<dbReference type="SMART" id="SM00116">
    <property type="entry name" value="CBS"/>
    <property type="match status" value="2"/>
</dbReference>
<dbReference type="PROSITE" id="PS51371">
    <property type="entry name" value="CBS"/>
    <property type="match status" value="2"/>
</dbReference>
<evidence type="ECO:0000256" key="2">
    <source>
        <dbReference type="PROSITE-ProRule" id="PRU00703"/>
    </source>
</evidence>
<dbReference type="EMBL" id="CP000852">
    <property type="protein sequence ID" value="ABW01438.1"/>
    <property type="molecule type" value="Genomic_DNA"/>
</dbReference>
<organism evidence="4 5">
    <name type="scientific">Caldivirga maquilingensis (strain ATCC 700844 / DSM 13496 / JCM 10307 / IC-167)</name>
    <dbReference type="NCBI Taxonomy" id="397948"/>
    <lineage>
        <taxon>Archaea</taxon>
        <taxon>Thermoproteota</taxon>
        <taxon>Thermoprotei</taxon>
        <taxon>Thermoproteales</taxon>
        <taxon>Thermoproteaceae</taxon>
        <taxon>Caldivirga</taxon>
    </lineage>
</organism>
<gene>
    <name evidence="4" type="ordered locus">Cmaq_0597</name>
</gene>
<dbReference type="InterPro" id="IPR051257">
    <property type="entry name" value="Diverse_CBS-Domain"/>
</dbReference>
<feature type="domain" description="CBS" evidence="3">
    <location>
        <begin position="71"/>
        <end position="128"/>
    </location>
</feature>
<proteinExistence type="predicted"/>
<protein>
    <submittedName>
        <fullName evidence="4">Putative signal transduction protein with CBS domains</fullName>
    </submittedName>
</protein>
<dbReference type="CDD" id="cd09836">
    <property type="entry name" value="CBS_pair_arch"/>
    <property type="match status" value="1"/>
</dbReference>
<dbReference type="SUPFAM" id="SSF54631">
    <property type="entry name" value="CBS-domain pair"/>
    <property type="match status" value="1"/>
</dbReference>
<keyword evidence="5" id="KW-1185">Reference proteome</keyword>
<evidence type="ECO:0000259" key="3">
    <source>
        <dbReference type="PROSITE" id="PS51371"/>
    </source>
</evidence>
<feature type="domain" description="CBS" evidence="3">
    <location>
        <begin position="9"/>
        <end position="65"/>
    </location>
</feature>
<dbReference type="Gene3D" id="3.10.580.10">
    <property type="entry name" value="CBS-domain"/>
    <property type="match status" value="1"/>
</dbReference>
<dbReference type="PANTHER" id="PTHR43080:SF2">
    <property type="entry name" value="CBS DOMAIN-CONTAINING PROTEIN"/>
    <property type="match status" value="1"/>
</dbReference>
<evidence type="ECO:0000313" key="4">
    <source>
        <dbReference type="EMBL" id="ABW01438.1"/>
    </source>
</evidence>
<dbReference type="HOGENOM" id="CLU_040681_12_1_2"/>
<dbReference type="Proteomes" id="UP000001137">
    <property type="component" value="Chromosome"/>
</dbReference>
<evidence type="ECO:0000313" key="5">
    <source>
        <dbReference type="Proteomes" id="UP000001137"/>
    </source>
</evidence>
<accession>A8MCD2</accession>
<dbReference type="GeneID" id="5710073"/>
<dbReference type="RefSeq" id="WP_012185658.1">
    <property type="nucleotide sequence ID" value="NC_009954.1"/>
</dbReference>
<reference evidence="4 5" key="1">
    <citation type="submission" date="2007-10" db="EMBL/GenBank/DDBJ databases">
        <title>Complete sequence of Caldivirga maquilingensis IC-167.</title>
        <authorList>
            <consortium name="US DOE Joint Genome Institute"/>
            <person name="Copeland A."/>
            <person name="Lucas S."/>
            <person name="Lapidus A."/>
            <person name="Barry K."/>
            <person name="Glavina del Rio T."/>
            <person name="Dalin E."/>
            <person name="Tice H."/>
            <person name="Pitluck S."/>
            <person name="Saunders E."/>
            <person name="Brettin T."/>
            <person name="Bruce D."/>
            <person name="Detter J.C."/>
            <person name="Han C."/>
            <person name="Schmutz J."/>
            <person name="Larimer F."/>
            <person name="Land M."/>
            <person name="Hauser L."/>
            <person name="Kyrpides N."/>
            <person name="Ivanova N."/>
            <person name="Biddle J.F."/>
            <person name="Zhang Z."/>
            <person name="Fitz-Gibbon S.T."/>
            <person name="Lowe T.M."/>
            <person name="Saltikov C."/>
            <person name="House C.H."/>
            <person name="Richardson P."/>
        </authorList>
    </citation>
    <scope>NUCLEOTIDE SEQUENCE [LARGE SCALE GENOMIC DNA]</scope>
    <source>
        <strain evidence="5">ATCC 700844 / DSM 13496 / JCM 10307 / IC-167</strain>
    </source>
</reference>
<dbReference type="AlphaFoldDB" id="A8MCD2"/>
<sequence length="145" mass="15630">MSVKINQLMRSGVISVDAATPIKEAAKVMTRNNVGLLVVMSNGRMTGVVSEKDIVRAVANGVNPSDPIEKITTKSVISVNHESSLHEAAELMHKLNIRHLVVVDDNNNPVGVVSIRDIVGESIRLRTLAEQGVVNDTEEPIPCTD</sequence>
<dbReference type="InterPro" id="IPR046342">
    <property type="entry name" value="CBS_dom_sf"/>
</dbReference>
<evidence type="ECO:0000256" key="1">
    <source>
        <dbReference type="ARBA" id="ARBA00023122"/>
    </source>
</evidence>
<keyword evidence="1 2" id="KW-0129">CBS domain</keyword>